<evidence type="ECO:0000256" key="2">
    <source>
        <dbReference type="ARBA" id="ARBA00023125"/>
    </source>
</evidence>
<evidence type="ECO:0000256" key="3">
    <source>
        <dbReference type="ARBA" id="ARBA00023163"/>
    </source>
</evidence>
<comment type="caution">
    <text evidence="5">The sequence shown here is derived from an EMBL/GenBank/DDBJ whole genome shotgun (WGS) entry which is preliminary data.</text>
</comment>
<keyword evidence="1" id="KW-0805">Transcription regulation</keyword>
<name>A0ABW8K9Y2_9GAMM</name>
<dbReference type="Pfam" id="PF01381">
    <property type="entry name" value="HTH_3"/>
    <property type="match status" value="1"/>
</dbReference>
<dbReference type="InterPro" id="IPR010982">
    <property type="entry name" value="Lambda_DNA-bd_dom_sf"/>
</dbReference>
<dbReference type="EMBL" id="JADIKD010000012">
    <property type="protein sequence ID" value="MFK2918966.1"/>
    <property type="molecule type" value="Genomic_DNA"/>
</dbReference>
<dbReference type="PANTHER" id="PTHR46797">
    <property type="entry name" value="HTH-TYPE TRANSCRIPTIONAL REGULATOR"/>
    <property type="match status" value="1"/>
</dbReference>
<evidence type="ECO:0000259" key="4">
    <source>
        <dbReference type="PROSITE" id="PS50943"/>
    </source>
</evidence>
<dbReference type="PANTHER" id="PTHR46797:SF23">
    <property type="entry name" value="HTH-TYPE TRANSCRIPTIONAL REGULATOR SUTR"/>
    <property type="match status" value="1"/>
</dbReference>
<dbReference type="Gene3D" id="1.10.260.40">
    <property type="entry name" value="lambda repressor-like DNA-binding domains"/>
    <property type="match status" value="1"/>
</dbReference>
<keyword evidence="6" id="KW-1185">Reference proteome</keyword>
<sequence>MLPSPVTPAFLSHVADNVRRYRQRAGLSQKALADASGVSLRMIGGIERGGTSVSTATLDRIGLVLHATLADLVREPGSASMNNAINRLGWEGPQGGQGVLLSSVSVSREVETWEWRLQPGERYQAGADPSGWHVLIVVVEGTLTLELASGAVTVSAGCHLFDSSQEHSFANQGRVLTRFFRSTVC</sequence>
<evidence type="ECO:0000313" key="5">
    <source>
        <dbReference type="EMBL" id="MFK2918966.1"/>
    </source>
</evidence>
<dbReference type="SUPFAM" id="SSF47413">
    <property type="entry name" value="lambda repressor-like DNA-binding domains"/>
    <property type="match status" value="1"/>
</dbReference>
<gene>
    <name evidence="5" type="ORF">ISS97_16970</name>
</gene>
<dbReference type="CDD" id="cd00093">
    <property type="entry name" value="HTH_XRE"/>
    <property type="match status" value="1"/>
</dbReference>
<accession>A0ABW8K9Y2</accession>
<keyword evidence="3" id="KW-0804">Transcription</keyword>
<dbReference type="InterPro" id="IPR001387">
    <property type="entry name" value="Cro/C1-type_HTH"/>
</dbReference>
<reference evidence="5 6" key="1">
    <citation type="submission" date="2020-10" db="EMBL/GenBank/DDBJ databases">
        <title>Phylogeny of dyella-like bacteria.</title>
        <authorList>
            <person name="Fu J."/>
        </authorList>
    </citation>
    <scope>NUCLEOTIDE SEQUENCE [LARGE SCALE GENOMIC DNA]</scope>
    <source>
        <strain evidence="5 6">BB4</strain>
    </source>
</reference>
<organism evidence="5 6">
    <name type="scientific">Dyella koreensis</name>
    <dbReference type="NCBI Taxonomy" id="311235"/>
    <lineage>
        <taxon>Bacteria</taxon>
        <taxon>Pseudomonadati</taxon>
        <taxon>Pseudomonadota</taxon>
        <taxon>Gammaproteobacteria</taxon>
        <taxon>Lysobacterales</taxon>
        <taxon>Rhodanobacteraceae</taxon>
        <taxon>Dyella</taxon>
    </lineage>
</organism>
<dbReference type="Proteomes" id="UP001620408">
    <property type="component" value="Unassembled WGS sequence"/>
</dbReference>
<dbReference type="CDD" id="cd02209">
    <property type="entry name" value="cupin_XRE_C"/>
    <property type="match status" value="1"/>
</dbReference>
<keyword evidence="2" id="KW-0238">DNA-binding</keyword>
<evidence type="ECO:0000256" key="1">
    <source>
        <dbReference type="ARBA" id="ARBA00023015"/>
    </source>
</evidence>
<dbReference type="PROSITE" id="PS50943">
    <property type="entry name" value="HTH_CROC1"/>
    <property type="match status" value="1"/>
</dbReference>
<dbReference type="SMART" id="SM00530">
    <property type="entry name" value="HTH_XRE"/>
    <property type="match status" value="1"/>
</dbReference>
<dbReference type="InterPro" id="IPR050807">
    <property type="entry name" value="TransReg_Diox_bact_type"/>
</dbReference>
<dbReference type="InterPro" id="IPR014710">
    <property type="entry name" value="RmlC-like_jellyroll"/>
</dbReference>
<evidence type="ECO:0000313" key="6">
    <source>
        <dbReference type="Proteomes" id="UP001620408"/>
    </source>
</evidence>
<proteinExistence type="predicted"/>
<feature type="domain" description="HTH cro/C1-type" evidence="4">
    <location>
        <begin position="18"/>
        <end position="72"/>
    </location>
</feature>
<dbReference type="InterPro" id="IPR011051">
    <property type="entry name" value="RmlC_Cupin_sf"/>
</dbReference>
<protein>
    <submittedName>
        <fullName evidence="5">Helix-turn-helix transcriptional regulator</fullName>
    </submittedName>
</protein>
<dbReference type="SUPFAM" id="SSF51182">
    <property type="entry name" value="RmlC-like cupins"/>
    <property type="match status" value="1"/>
</dbReference>
<dbReference type="Gene3D" id="2.60.120.10">
    <property type="entry name" value="Jelly Rolls"/>
    <property type="match status" value="1"/>
</dbReference>